<dbReference type="GO" id="GO:0005829">
    <property type="term" value="C:cytosol"/>
    <property type="evidence" value="ECO:0007669"/>
    <property type="project" value="TreeGrafter"/>
</dbReference>
<feature type="compositionally biased region" description="Basic and acidic residues" evidence="10">
    <location>
        <begin position="243"/>
        <end position="261"/>
    </location>
</feature>
<evidence type="ECO:0000256" key="2">
    <source>
        <dbReference type="ARBA" id="ARBA00022527"/>
    </source>
</evidence>
<evidence type="ECO:0000256" key="4">
    <source>
        <dbReference type="ARBA" id="ARBA00022741"/>
    </source>
</evidence>
<dbReference type="PANTHER" id="PTHR24343:SF137">
    <property type="entry name" value="SERINE_THREONINE-PROTEIN KINASE HRK1"/>
    <property type="match status" value="1"/>
</dbReference>
<dbReference type="PROSITE" id="PS00108">
    <property type="entry name" value="PROTEIN_KINASE_ST"/>
    <property type="match status" value="1"/>
</dbReference>
<comment type="catalytic activity">
    <reaction evidence="7">
        <text>L-threonyl-[protein] + ATP = O-phospho-L-threonyl-[protein] + ADP + H(+)</text>
        <dbReference type="Rhea" id="RHEA:46608"/>
        <dbReference type="Rhea" id="RHEA-COMP:11060"/>
        <dbReference type="Rhea" id="RHEA-COMP:11605"/>
        <dbReference type="ChEBI" id="CHEBI:15378"/>
        <dbReference type="ChEBI" id="CHEBI:30013"/>
        <dbReference type="ChEBI" id="CHEBI:30616"/>
        <dbReference type="ChEBI" id="CHEBI:61977"/>
        <dbReference type="ChEBI" id="CHEBI:456216"/>
        <dbReference type="EC" id="2.7.11.1"/>
    </reaction>
</comment>
<keyword evidence="4 9" id="KW-0547">Nucleotide-binding</keyword>
<evidence type="ECO:0000256" key="1">
    <source>
        <dbReference type="ARBA" id="ARBA00012513"/>
    </source>
</evidence>
<name>A0A0H5FU16_9BASI</name>
<gene>
    <name evidence="12" type="ORF">ls5930a1_00003</name>
</gene>
<feature type="compositionally biased region" description="Low complexity" evidence="10">
    <location>
        <begin position="205"/>
        <end position="215"/>
    </location>
</feature>
<accession>A0A0H5FU16</accession>
<dbReference type="SMART" id="SM00220">
    <property type="entry name" value="S_TKc"/>
    <property type="match status" value="1"/>
</dbReference>
<dbReference type="InterPro" id="IPR017441">
    <property type="entry name" value="Protein_kinase_ATP_BS"/>
</dbReference>
<evidence type="ECO:0000256" key="7">
    <source>
        <dbReference type="ARBA" id="ARBA00047899"/>
    </source>
</evidence>
<evidence type="ECO:0000313" key="12">
    <source>
        <dbReference type="EMBL" id="CRX78938.1"/>
    </source>
</evidence>
<dbReference type="SUPFAM" id="SSF56112">
    <property type="entry name" value="Protein kinase-like (PK-like)"/>
    <property type="match status" value="1"/>
</dbReference>
<feature type="compositionally biased region" description="Low complexity" evidence="10">
    <location>
        <begin position="68"/>
        <end position="79"/>
    </location>
</feature>
<feature type="region of interest" description="Disordered" evidence="10">
    <location>
        <begin position="1"/>
        <end position="226"/>
    </location>
</feature>
<evidence type="ECO:0000256" key="8">
    <source>
        <dbReference type="ARBA" id="ARBA00048679"/>
    </source>
</evidence>
<feature type="region of interest" description="Disordered" evidence="10">
    <location>
        <begin position="604"/>
        <end position="689"/>
    </location>
</feature>
<dbReference type="GO" id="GO:0004674">
    <property type="term" value="F:protein serine/threonine kinase activity"/>
    <property type="evidence" value="ECO:0007669"/>
    <property type="project" value="UniProtKB-KW"/>
</dbReference>
<keyword evidence="2" id="KW-0723">Serine/threonine-protein kinase</keyword>
<dbReference type="InterPro" id="IPR000719">
    <property type="entry name" value="Prot_kinase_dom"/>
</dbReference>
<comment type="catalytic activity">
    <reaction evidence="8">
        <text>L-seryl-[protein] + ATP = O-phospho-L-seryl-[protein] + ADP + H(+)</text>
        <dbReference type="Rhea" id="RHEA:17989"/>
        <dbReference type="Rhea" id="RHEA-COMP:9863"/>
        <dbReference type="Rhea" id="RHEA-COMP:11604"/>
        <dbReference type="ChEBI" id="CHEBI:15378"/>
        <dbReference type="ChEBI" id="CHEBI:29999"/>
        <dbReference type="ChEBI" id="CHEBI:30616"/>
        <dbReference type="ChEBI" id="CHEBI:83421"/>
        <dbReference type="ChEBI" id="CHEBI:456216"/>
        <dbReference type="EC" id="2.7.11.1"/>
    </reaction>
</comment>
<feature type="compositionally biased region" description="Polar residues" evidence="10">
    <location>
        <begin position="264"/>
        <end position="287"/>
    </location>
</feature>
<feature type="compositionally biased region" description="Polar residues" evidence="10">
    <location>
        <begin position="176"/>
        <end position="190"/>
    </location>
</feature>
<feature type="region of interest" description="Disordered" evidence="10">
    <location>
        <begin position="568"/>
        <end position="588"/>
    </location>
</feature>
<organism evidence="12">
    <name type="scientific">Leucosporidium scottii</name>
    <dbReference type="NCBI Taxonomy" id="5278"/>
    <lineage>
        <taxon>Eukaryota</taxon>
        <taxon>Fungi</taxon>
        <taxon>Dikarya</taxon>
        <taxon>Basidiomycota</taxon>
        <taxon>Pucciniomycotina</taxon>
        <taxon>Microbotryomycetes</taxon>
        <taxon>Leucosporidiales</taxon>
        <taxon>Leucosporidium</taxon>
    </lineage>
</organism>
<feature type="region of interest" description="Disordered" evidence="10">
    <location>
        <begin position="242"/>
        <end position="316"/>
    </location>
</feature>
<evidence type="ECO:0000256" key="3">
    <source>
        <dbReference type="ARBA" id="ARBA00022679"/>
    </source>
</evidence>
<feature type="compositionally biased region" description="Polar residues" evidence="10">
    <location>
        <begin position="33"/>
        <end position="44"/>
    </location>
</feature>
<dbReference type="AlphaFoldDB" id="A0A0H5FU16"/>
<reference evidence="12" key="1">
    <citation type="submission" date="2015-06" db="EMBL/GenBank/DDBJ databases">
        <title>Genetic Architecture Underlying Mating-Type Determination in the Yeast Leucosporidium scottii and the Evolution of Mating Systems in Basidiomycetes.</title>
        <authorList>
            <person name="Maia T.M."/>
            <person name="Lopes S."/>
            <person name="Almeida J.M.G.C.F."/>
            <person name="Rosa L.H."/>
            <person name="Sampaio J.P."/>
            <person name="Goncalves P."/>
            <person name="Coelho M.A."/>
        </authorList>
    </citation>
    <scope>NUCLEOTIDE SEQUENCE</scope>
</reference>
<dbReference type="EC" id="2.7.11.1" evidence="1"/>
<keyword evidence="3" id="KW-0808">Transferase</keyword>
<dbReference type="PANTHER" id="PTHR24343">
    <property type="entry name" value="SERINE/THREONINE KINASE"/>
    <property type="match status" value="1"/>
</dbReference>
<feature type="compositionally biased region" description="Basic and acidic residues" evidence="10">
    <location>
        <begin position="142"/>
        <end position="152"/>
    </location>
</feature>
<proteinExistence type="predicted"/>
<feature type="domain" description="Protein kinase" evidence="11">
    <location>
        <begin position="324"/>
        <end position="590"/>
    </location>
</feature>
<feature type="compositionally biased region" description="Polar residues" evidence="10">
    <location>
        <begin position="56"/>
        <end position="67"/>
    </location>
</feature>
<evidence type="ECO:0000256" key="5">
    <source>
        <dbReference type="ARBA" id="ARBA00022777"/>
    </source>
</evidence>
<evidence type="ECO:0000259" key="11">
    <source>
        <dbReference type="PROSITE" id="PS50011"/>
    </source>
</evidence>
<feature type="non-terminal residue" evidence="12">
    <location>
        <position position="1"/>
    </location>
</feature>
<feature type="compositionally biased region" description="Low complexity" evidence="10">
    <location>
        <begin position="634"/>
        <end position="675"/>
    </location>
</feature>
<sequence length="754" mass="81359">MSAVHSPQSSVPPSPDPLSSSAIQERLAKYQADNDSVSLAQNPRSMPPSAEVSPAISRNRSFASNTRSSTTGSEDLSSSAGGGDESETGSETASSVGLGLATDEMDGGLQRPAPPQLRLSALMERVHSHHRSLEDPPSQSDTPDHGPADHSQLKAAAAQLPGHHSVGTAYRASPEPTASGSVTPGGTATPPQFIFHKIGERQRAASHSSLHSLAHPSRQTTKVHHSGPLHDLRRFLNNHIHHRGSDSHLDRQGRAGDDSRASTRHGSPSGKSSPNRSVPGTPGTQTPAVPDYTDTALHPSHNHRHGSNSPPLGEDHAHLQKKYGKWGKVLGSGAGGTVRLIKRSKDHTVFAVKEFRARRSGESEKEYVKKVTAEFCIGSTLHHPNIIETLDIISDNGHYYEVMQYAEYDLFSIVMSGRMSRPEIYCVFKQIIAGVDYLHTMGLAHRDLKLDNCVMTGDNTVKIIDFGTAVVFHYPGQKPCKASGIVGSDPYLAPEVIGKKEYDPRLTDVWSVAIIFMCMILRRFPWKLPDVKTDASYRLYVSSHPELCVAPSSPQALVGGKPLPCRSLTLDQDARSGTNTPQREGTAEMIDYAVRRKEKAGLTITALDRVESPSSMHSTSTSPPMTPAIDRDQSNLSSSFSSLNVENTPTTTASEATPSEATSTTAQSPAAADSTFTQPQRSRDSVAAAPSIRCTLSDLLRGGELDSLDEARKDEWLPNVEVCIHNGGIPRGREDFHDHVKIPSAESLKASKKK</sequence>
<keyword evidence="6 9" id="KW-0067">ATP-binding</keyword>
<dbReference type="Gene3D" id="1.10.510.10">
    <property type="entry name" value="Transferase(Phosphotransferase) domain 1"/>
    <property type="match status" value="1"/>
</dbReference>
<dbReference type="PROSITE" id="PS00107">
    <property type="entry name" value="PROTEIN_KINASE_ATP"/>
    <property type="match status" value="1"/>
</dbReference>
<dbReference type="InterPro" id="IPR011009">
    <property type="entry name" value="Kinase-like_dom_sf"/>
</dbReference>
<dbReference type="PROSITE" id="PS50011">
    <property type="entry name" value="PROTEIN_KINASE_DOM"/>
    <property type="match status" value="1"/>
</dbReference>
<dbReference type="EMBL" id="LN868506">
    <property type="protein sequence ID" value="CRX78938.1"/>
    <property type="molecule type" value="Genomic_DNA"/>
</dbReference>
<dbReference type="Pfam" id="PF00069">
    <property type="entry name" value="Pkinase"/>
    <property type="match status" value="1"/>
</dbReference>
<dbReference type="InterPro" id="IPR008271">
    <property type="entry name" value="Ser/Thr_kinase_AS"/>
</dbReference>
<evidence type="ECO:0000256" key="9">
    <source>
        <dbReference type="PROSITE-ProRule" id="PRU10141"/>
    </source>
</evidence>
<dbReference type="FunFam" id="1.10.510.10:FF:000595">
    <property type="entry name" value="Protein kinase, putative (AFU_orthologue AFUA_5G11840)"/>
    <property type="match status" value="1"/>
</dbReference>
<evidence type="ECO:0000256" key="10">
    <source>
        <dbReference type="SAM" id="MobiDB-lite"/>
    </source>
</evidence>
<evidence type="ECO:0000256" key="6">
    <source>
        <dbReference type="ARBA" id="ARBA00022840"/>
    </source>
</evidence>
<feature type="compositionally biased region" description="Low complexity" evidence="10">
    <location>
        <begin position="612"/>
        <end position="623"/>
    </location>
</feature>
<keyword evidence="5" id="KW-0418">Kinase</keyword>
<feature type="binding site" evidence="9">
    <location>
        <position position="353"/>
    </location>
    <ligand>
        <name>ATP</name>
        <dbReference type="ChEBI" id="CHEBI:30616"/>
    </ligand>
</feature>
<dbReference type="GO" id="GO:0005524">
    <property type="term" value="F:ATP binding"/>
    <property type="evidence" value="ECO:0007669"/>
    <property type="project" value="UniProtKB-UniRule"/>
</dbReference>
<protein>
    <recommendedName>
        <fullName evidence="1">non-specific serine/threonine protein kinase</fullName>
        <ecNumber evidence="1">2.7.11.1</ecNumber>
    </recommendedName>
</protein>